<accession>A0A0A9C236</accession>
<sequence>MFKDGLNIANFVEMNFPDRISQIVDPELQEDQHDDLSQEASAALRERTLSCLLSVLNIGLQCAKASPNERMEMREVAAMLQVVEESYLRGN</sequence>
<dbReference type="PANTHER" id="PTHR48055">
    <property type="entry name" value="LEUCINE-RICH REPEAT RECEPTOR PROTEIN KINASE EMS1"/>
    <property type="match status" value="1"/>
</dbReference>
<protein>
    <submittedName>
        <fullName evidence="1">Uncharacterized protein</fullName>
    </submittedName>
</protein>
<dbReference type="Gene3D" id="1.10.510.10">
    <property type="entry name" value="Transferase(Phosphotransferase) domain 1"/>
    <property type="match status" value="1"/>
</dbReference>
<organism evidence="1">
    <name type="scientific">Arundo donax</name>
    <name type="common">Giant reed</name>
    <name type="synonym">Donax arundinaceus</name>
    <dbReference type="NCBI Taxonomy" id="35708"/>
    <lineage>
        <taxon>Eukaryota</taxon>
        <taxon>Viridiplantae</taxon>
        <taxon>Streptophyta</taxon>
        <taxon>Embryophyta</taxon>
        <taxon>Tracheophyta</taxon>
        <taxon>Spermatophyta</taxon>
        <taxon>Magnoliopsida</taxon>
        <taxon>Liliopsida</taxon>
        <taxon>Poales</taxon>
        <taxon>Poaceae</taxon>
        <taxon>PACMAD clade</taxon>
        <taxon>Arundinoideae</taxon>
        <taxon>Arundineae</taxon>
        <taxon>Arundo</taxon>
    </lineage>
</organism>
<evidence type="ECO:0000313" key="1">
    <source>
        <dbReference type="EMBL" id="JAD65582.1"/>
    </source>
</evidence>
<proteinExistence type="predicted"/>
<dbReference type="EMBL" id="GBRH01232313">
    <property type="protein sequence ID" value="JAD65582.1"/>
    <property type="molecule type" value="Transcribed_RNA"/>
</dbReference>
<dbReference type="InterPro" id="IPR051564">
    <property type="entry name" value="LRR_receptor-like_kinase"/>
</dbReference>
<dbReference type="PANTHER" id="PTHR48055:SF50">
    <property type="entry name" value="PROTEIN KINASE DOMAIN-CONTAINING PROTEIN"/>
    <property type="match status" value="1"/>
</dbReference>
<reference evidence="1" key="1">
    <citation type="submission" date="2014-09" db="EMBL/GenBank/DDBJ databases">
        <authorList>
            <person name="Magalhaes I.L.F."/>
            <person name="Oliveira U."/>
            <person name="Santos F.R."/>
            <person name="Vidigal T.H.D.A."/>
            <person name="Brescovit A.D."/>
            <person name="Santos A.J."/>
        </authorList>
    </citation>
    <scope>NUCLEOTIDE SEQUENCE</scope>
    <source>
        <tissue evidence="1">Shoot tissue taken approximately 20 cm above the soil surface</tissue>
    </source>
</reference>
<dbReference type="GO" id="GO:0016020">
    <property type="term" value="C:membrane"/>
    <property type="evidence" value="ECO:0007669"/>
    <property type="project" value="TreeGrafter"/>
</dbReference>
<name>A0A0A9C236_ARUDO</name>
<reference evidence="1" key="2">
    <citation type="journal article" date="2015" name="Data Brief">
        <title>Shoot transcriptome of the giant reed, Arundo donax.</title>
        <authorList>
            <person name="Barrero R.A."/>
            <person name="Guerrero F.D."/>
            <person name="Moolhuijzen P."/>
            <person name="Goolsby J.A."/>
            <person name="Tidwell J."/>
            <person name="Bellgard S.E."/>
            <person name="Bellgard M.I."/>
        </authorList>
    </citation>
    <scope>NUCLEOTIDE SEQUENCE</scope>
    <source>
        <tissue evidence="1">Shoot tissue taken approximately 20 cm above the soil surface</tissue>
    </source>
</reference>
<dbReference type="AlphaFoldDB" id="A0A0A9C236"/>